<evidence type="ECO:0000313" key="9">
    <source>
        <dbReference type="Proteomes" id="UP000286598"/>
    </source>
</evidence>
<comment type="similarity">
    <text evidence="2">Belongs to the MreD family.</text>
</comment>
<evidence type="ECO:0000256" key="4">
    <source>
        <dbReference type="ARBA" id="ARBA00022692"/>
    </source>
</evidence>
<comment type="caution">
    <text evidence="8">The sequence shown here is derived from an EMBL/GenBank/DDBJ whole genome shotgun (WGS) entry which is preliminary data.</text>
</comment>
<keyword evidence="7" id="KW-0472">Membrane</keyword>
<dbReference type="PROSITE" id="PS51257">
    <property type="entry name" value="PROKAR_LIPOPROTEIN"/>
    <property type="match status" value="1"/>
</dbReference>
<dbReference type="InterPro" id="IPR007227">
    <property type="entry name" value="Cell_shape_determining_MreD"/>
</dbReference>
<sequence>MSLNFLRNIVFIIVLLLAQTLLLNHISVFGCATPLLYVYFALTVQRGEAKWATLLWCFFMGLLVDIFTNTPGVAAASMTLVGFLQPYVVELFAPRDSADDLRPSPFTFGSSKYTNYTIILVLIYCFTFFSLEAFNLYNWGQWIACIVASTIITVVLILVIEYFRSKR</sequence>
<dbReference type="AlphaFoldDB" id="A0A3C0CDY1"/>
<dbReference type="GeneID" id="78338068"/>
<keyword evidence="4" id="KW-0812">Transmembrane</keyword>
<protein>
    <submittedName>
        <fullName evidence="8">Rod shape-determining protein MreD</fullName>
    </submittedName>
</protein>
<evidence type="ECO:0000256" key="2">
    <source>
        <dbReference type="ARBA" id="ARBA00007776"/>
    </source>
</evidence>
<evidence type="ECO:0000256" key="3">
    <source>
        <dbReference type="ARBA" id="ARBA00022475"/>
    </source>
</evidence>
<dbReference type="GO" id="GO:0008360">
    <property type="term" value="P:regulation of cell shape"/>
    <property type="evidence" value="ECO:0007669"/>
    <property type="project" value="UniProtKB-KW"/>
</dbReference>
<keyword evidence="5" id="KW-0133">Cell shape</keyword>
<evidence type="ECO:0000256" key="5">
    <source>
        <dbReference type="ARBA" id="ARBA00022960"/>
    </source>
</evidence>
<proteinExistence type="inferred from homology"/>
<reference evidence="8 9" key="1">
    <citation type="submission" date="2018-08" db="EMBL/GenBank/DDBJ databases">
        <title>A genome reference for cultivated species of the human gut microbiota.</title>
        <authorList>
            <person name="Zou Y."/>
            <person name="Xue W."/>
            <person name="Luo G."/>
        </authorList>
    </citation>
    <scope>NUCLEOTIDE SEQUENCE [LARGE SCALE GENOMIC DNA]</scope>
    <source>
        <strain evidence="8 9">AF42-9</strain>
    </source>
</reference>
<organism evidence="8 9">
    <name type="scientific">Leyella stercorea</name>
    <dbReference type="NCBI Taxonomy" id="363265"/>
    <lineage>
        <taxon>Bacteria</taxon>
        <taxon>Pseudomonadati</taxon>
        <taxon>Bacteroidota</taxon>
        <taxon>Bacteroidia</taxon>
        <taxon>Bacteroidales</taxon>
        <taxon>Prevotellaceae</taxon>
        <taxon>Leyella</taxon>
    </lineage>
</organism>
<name>A0A3C0CDY1_9BACT</name>
<comment type="subcellular location">
    <subcellularLocation>
        <location evidence="1">Cell membrane</location>
        <topology evidence="1">Multi-pass membrane protein</topology>
    </subcellularLocation>
</comment>
<dbReference type="NCBIfam" id="TIGR03426">
    <property type="entry name" value="shape_MreD"/>
    <property type="match status" value="1"/>
</dbReference>
<dbReference type="Proteomes" id="UP000286598">
    <property type="component" value="Unassembled WGS sequence"/>
</dbReference>
<dbReference type="OrthoDB" id="1132160at2"/>
<keyword evidence="9" id="KW-1185">Reference proteome</keyword>
<evidence type="ECO:0000256" key="7">
    <source>
        <dbReference type="ARBA" id="ARBA00023136"/>
    </source>
</evidence>
<keyword evidence="3" id="KW-1003">Cell membrane</keyword>
<evidence type="ECO:0000256" key="6">
    <source>
        <dbReference type="ARBA" id="ARBA00022989"/>
    </source>
</evidence>
<dbReference type="GO" id="GO:0005886">
    <property type="term" value="C:plasma membrane"/>
    <property type="evidence" value="ECO:0007669"/>
    <property type="project" value="UniProtKB-SubCell"/>
</dbReference>
<dbReference type="RefSeq" id="WP_007902597.1">
    <property type="nucleotide sequence ID" value="NZ_BRDO01000006.1"/>
</dbReference>
<keyword evidence="6" id="KW-1133">Transmembrane helix</keyword>
<accession>A0A3C0CDY1</accession>
<evidence type="ECO:0000256" key="1">
    <source>
        <dbReference type="ARBA" id="ARBA00004651"/>
    </source>
</evidence>
<gene>
    <name evidence="8" type="primary">mreD</name>
    <name evidence="8" type="ORF">DW060_03310</name>
</gene>
<dbReference type="EMBL" id="QRNO01000010">
    <property type="protein sequence ID" value="RHK51945.1"/>
    <property type="molecule type" value="Genomic_DNA"/>
</dbReference>
<evidence type="ECO:0000313" key="8">
    <source>
        <dbReference type="EMBL" id="RHK51945.1"/>
    </source>
</evidence>